<comment type="caution">
    <text evidence="2">The sequence shown here is derived from an EMBL/GenBank/DDBJ whole genome shotgun (WGS) entry which is preliminary data.</text>
</comment>
<evidence type="ECO:0000313" key="3">
    <source>
        <dbReference type="Proteomes" id="UP001161697"/>
    </source>
</evidence>
<dbReference type="EMBL" id="JAOCJE010000001">
    <property type="protein sequence ID" value="MDH1339275.1"/>
    <property type="molecule type" value="Genomic_DNA"/>
</dbReference>
<feature type="region of interest" description="Disordered" evidence="1">
    <location>
        <begin position="1"/>
        <end position="22"/>
    </location>
</feature>
<gene>
    <name evidence="2" type="ORF">N5J11_08490</name>
</gene>
<dbReference type="Proteomes" id="UP001161697">
    <property type="component" value="Unassembled WGS sequence"/>
</dbReference>
<organism evidence="2 3">
    <name type="scientific">Ectopseudomonas oleovorans</name>
    <name type="common">Pseudomonas oleovorans</name>
    <dbReference type="NCBI Taxonomy" id="301"/>
    <lineage>
        <taxon>Bacteria</taxon>
        <taxon>Pseudomonadati</taxon>
        <taxon>Pseudomonadota</taxon>
        <taxon>Gammaproteobacteria</taxon>
        <taxon>Pseudomonadales</taxon>
        <taxon>Pseudomonadaceae</taxon>
        <taxon>Ectopseudomonas</taxon>
    </lineage>
</organism>
<accession>A0AA42Q8R0</accession>
<proteinExistence type="predicted"/>
<dbReference type="AlphaFoldDB" id="A0AA42Q8R0"/>
<name>A0AA42Q8R0_ECTOL</name>
<evidence type="ECO:0000256" key="1">
    <source>
        <dbReference type="SAM" id="MobiDB-lite"/>
    </source>
</evidence>
<evidence type="ECO:0008006" key="4">
    <source>
        <dbReference type="Google" id="ProtNLM"/>
    </source>
</evidence>
<protein>
    <recommendedName>
        <fullName evidence="4">HEPN domain-containing protein</fullName>
    </recommendedName>
</protein>
<reference evidence="2" key="1">
    <citation type="submission" date="2022-09" db="EMBL/GenBank/DDBJ databases">
        <title>Intensive care unit water sources are persistently colonized with multi-drug resistant bacteria and are the site of extensive horizontal gene transfer of antibiotic resistance genes.</title>
        <authorList>
            <person name="Diorio-Toth L."/>
        </authorList>
    </citation>
    <scope>NUCLEOTIDE SEQUENCE</scope>
    <source>
        <strain evidence="2">GD03704</strain>
    </source>
</reference>
<dbReference type="RefSeq" id="WP_024306205.1">
    <property type="nucleotide sequence ID" value="NZ_CP104579.1"/>
</dbReference>
<sequence>MGSNDNLDNLVRTGNLKTEPPDRKECEGLLRSAIDRLQDAHNPALSFSSRFDLAYNAAHALALTALRLQGYRSDRRYLVFQCLTHTLAVSKAQVRLFALCHERRNLAEYEGYMDVDEKLLDELIAAADALLPEVEKAMEAAWPA</sequence>
<evidence type="ECO:0000313" key="2">
    <source>
        <dbReference type="EMBL" id="MDH1339275.1"/>
    </source>
</evidence>